<accession>A0A504YPG0</accession>
<sequence>MCTFSNSIVSTRDLTGRWIGITLSEYGKYIDGKYHENTTYIPWDETDTFNRNLSGVMCTQFQVVEWNVCYDGIYYKTKRVAVWTDETGLQLTSSN</sequence>
<proteinExistence type="predicted"/>
<protein>
    <submittedName>
        <fullName evidence="1">Uncharacterized protein</fullName>
    </submittedName>
</protein>
<keyword evidence="2" id="KW-1185">Reference proteome</keyword>
<organism evidence="1 2">
    <name type="scientific">Fasciola gigantica</name>
    <name type="common">Giant liver fluke</name>
    <dbReference type="NCBI Taxonomy" id="46835"/>
    <lineage>
        <taxon>Eukaryota</taxon>
        <taxon>Metazoa</taxon>
        <taxon>Spiralia</taxon>
        <taxon>Lophotrochozoa</taxon>
        <taxon>Platyhelminthes</taxon>
        <taxon>Trematoda</taxon>
        <taxon>Digenea</taxon>
        <taxon>Plagiorchiida</taxon>
        <taxon>Echinostomata</taxon>
        <taxon>Echinostomatoidea</taxon>
        <taxon>Fasciolidae</taxon>
        <taxon>Fasciola</taxon>
    </lineage>
</organism>
<dbReference type="AlphaFoldDB" id="A0A504YPG0"/>
<gene>
    <name evidence="1" type="ORF">FGIG_03795</name>
</gene>
<reference evidence="1 2" key="1">
    <citation type="submission" date="2019-04" db="EMBL/GenBank/DDBJ databases">
        <title>Annotation for the trematode Fasciola gigantica.</title>
        <authorList>
            <person name="Choi Y.-J."/>
        </authorList>
    </citation>
    <scope>NUCLEOTIDE SEQUENCE [LARGE SCALE GENOMIC DNA]</scope>
    <source>
        <strain evidence="1">Uganda_cow_1</strain>
    </source>
</reference>
<dbReference type="EMBL" id="SUNJ01007321">
    <property type="protein sequence ID" value="TPP62086.1"/>
    <property type="molecule type" value="Genomic_DNA"/>
</dbReference>
<dbReference type="Proteomes" id="UP000316759">
    <property type="component" value="Unassembled WGS sequence"/>
</dbReference>
<comment type="caution">
    <text evidence="1">The sequence shown here is derived from an EMBL/GenBank/DDBJ whole genome shotgun (WGS) entry which is preliminary data.</text>
</comment>
<name>A0A504YPG0_FASGI</name>
<evidence type="ECO:0000313" key="1">
    <source>
        <dbReference type="EMBL" id="TPP62086.1"/>
    </source>
</evidence>
<evidence type="ECO:0000313" key="2">
    <source>
        <dbReference type="Proteomes" id="UP000316759"/>
    </source>
</evidence>